<reference evidence="1 2" key="1">
    <citation type="submission" date="2023-08" db="EMBL/GenBank/DDBJ databases">
        <title>Arthrobacter horti sp. nov., isolated from forest soil.</title>
        <authorList>
            <person name="Park M."/>
        </authorList>
    </citation>
    <scope>NUCLEOTIDE SEQUENCE [LARGE SCALE GENOMIC DNA]</scope>
    <source>
        <strain evidence="1 2">YJM1</strain>
    </source>
</reference>
<evidence type="ECO:0000313" key="2">
    <source>
        <dbReference type="Proteomes" id="UP001232725"/>
    </source>
</evidence>
<dbReference type="RefSeq" id="WP_305996802.1">
    <property type="nucleotide sequence ID" value="NZ_JAVALS010000007.1"/>
</dbReference>
<evidence type="ECO:0000313" key="1">
    <source>
        <dbReference type="EMBL" id="MDP5227748.1"/>
    </source>
</evidence>
<keyword evidence="2" id="KW-1185">Reference proteome</keyword>
<organism evidence="1 2">
    <name type="scientific">Arthrobacter horti</name>
    <dbReference type="NCBI Taxonomy" id="3068273"/>
    <lineage>
        <taxon>Bacteria</taxon>
        <taxon>Bacillati</taxon>
        <taxon>Actinomycetota</taxon>
        <taxon>Actinomycetes</taxon>
        <taxon>Micrococcales</taxon>
        <taxon>Micrococcaceae</taxon>
        <taxon>Arthrobacter</taxon>
    </lineage>
</organism>
<name>A0ABT9IQB6_9MICC</name>
<protein>
    <submittedName>
        <fullName evidence="1">Uncharacterized protein</fullName>
    </submittedName>
</protein>
<proteinExistence type="predicted"/>
<accession>A0ABT9IQB6</accession>
<dbReference type="Proteomes" id="UP001232725">
    <property type="component" value="Unassembled WGS sequence"/>
</dbReference>
<sequence>MDRFTFVADALAIGAATAAASTGTVQAAPRTKALRSIGSKGICESSP</sequence>
<comment type="caution">
    <text evidence="1">The sequence shown here is derived from an EMBL/GenBank/DDBJ whole genome shotgun (WGS) entry which is preliminary data.</text>
</comment>
<dbReference type="EMBL" id="JAVALS010000007">
    <property type="protein sequence ID" value="MDP5227748.1"/>
    <property type="molecule type" value="Genomic_DNA"/>
</dbReference>
<gene>
    <name evidence="1" type="ORF">Q9R02_11335</name>
</gene>